<dbReference type="InterPro" id="IPR052061">
    <property type="entry name" value="PTE-AB_protein"/>
</dbReference>
<sequence>MALRIQYRNLLRTAQCQKPAADLPARSFPAKPSLLAPRHRQQQPFSTSLNKRQEPRQPPVPEQPTAIVPPAPVDPSLARPPATPSPPPPPTDPKQPPQPQPQQPKKPSRLVPRLIFALAFTLAGGLGGSSLRLALSPPDPPAPATAEDAYTTRVLHEQAAKLPVVQQLNADAATWESWDAYESLPAAHRAQHITAGALAGSRGVGGYQRVWWNRRTGELVSVIFFGSATTGWPGVVHGGCLATVLDESCGRAAFKDVEWGGRTGMTAKLGLEYKRITMANGFYVVRVKVRGEEDLPERERGKRHYKCWVDAQVEDAVTGAVTVTAEALFVGGQGKKKVNGGGALVETGQHVKF</sequence>
<name>A0AAE0HL96_9PEZI</name>
<reference evidence="2" key="2">
    <citation type="submission" date="2023-06" db="EMBL/GenBank/DDBJ databases">
        <authorList>
            <consortium name="Lawrence Berkeley National Laboratory"/>
            <person name="Haridas S."/>
            <person name="Hensen N."/>
            <person name="Bonometti L."/>
            <person name="Westerberg I."/>
            <person name="Brannstrom I.O."/>
            <person name="Guillou S."/>
            <person name="Cros-Aarteil S."/>
            <person name="Calhoun S."/>
            <person name="Kuo A."/>
            <person name="Mondo S."/>
            <person name="Pangilinan J."/>
            <person name="Riley R."/>
            <person name="Labutti K."/>
            <person name="Andreopoulos B."/>
            <person name="Lipzen A."/>
            <person name="Chen C."/>
            <person name="Yanf M."/>
            <person name="Daum C."/>
            <person name="Ng V."/>
            <person name="Clum A."/>
            <person name="Steindorff A."/>
            <person name="Ohm R."/>
            <person name="Martin F."/>
            <person name="Silar P."/>
            <person name="Natvig D."/>
            <person name="Lalanne C."/>
            <person name="Gautier V."/>
            <person name="Ament-Velasquez S.L."/>
            <person name="Kruys A."/>
            <person name="Hutchinson M.I."/>
            <person name="Powell A.J."/>
            <person name="Barry K."/>
            <person name="Miller A.N."/>
            <person name="Grigoriev I.V."/>
            <person name="Debuchy R."/>
            <person name="Gladieux P."/>
            <person name="Thoren M.H."/>
            <person name="Johannesson H."/>
        </authorList>
    </citation>
    <scope>NUCLEOTIDE SEQUENCE</scope>
    <source>
        <strain evidence="2">CBS 168.71</strain>
    </source>
</reference>
<evidence type="ECO:0000313" key="2">
    <source>
        <dbReference type="EMBL" id="KAK3298630.1"/>
    </source>
</evidence>
<comment type="caution">
    <text evidence="2">The sequence shown here is derived from an EMBL/GenBank/DDBJ whole genome shotgun (WGS) entry which is preliminary data.</text>
</comment>
<dbReference type="Gene3D" id="3.10.129.10">
    <property type="entry name" value="Hotdog Thioesterase"/>
    <property type="match status" value="1"/>
</dbReference>
<feature type="compositionally biased region" description="Pro residues" evidence="1">
    <location>
        <begin position="81"/>
        <end position="104"/>
    </location>
</feature>
<gene>
    <name evidence="2" type="ORF">B0H64DRAFT_371093</name>
</gene>
<reference evidence="2" key="1">
    <citation type="journal article" date="2023" name="Mol. Phylogenet. Evol.">
        <title>Genome-scale phylogeny and comparative genomics of the fungal order Sordariales.</title>
        <authorList>
            <person name="Hensen N."/>
            <person name="Bonometti L."/>
            <person name="Westerberg I."/>
            <person name="Brannstrom I.O."/>
            <person name="Guillou S."/>
            <person name="Cros-Aarteil S."/>
            <person name="Calhoun S."/>
            <person name="Haridas S."/>
            <person name="Kuo A."/>
            <person name="Mondo S."/>
            <person name="Pangilinan J."/>
            <person name="Riley R."/>
            <person name="LaButti K."/>
            <person name="Andreopoulos B."/>
            <person name="Lipzen A."/>
            <person name="Chen C."/>
            <person name="Yan M."/>
            <person name="Daum C."/>
            <person name="Ng V."/>
            <person name="Clum A."/>
            <person name="Steindorff A."/>
            <person name="Ohm R.A."/>
            <person name="Martin F."/>
            <person name="Silar P."/>
            <person name="Natvig D.O."/>
            <person name="Lalanne C."/>
            <person name="Gautier V."/>
            <person name="Ament-Velasquez S.L."/>
            <person name="Kruys A."/>
            <person name="Hutchinson M.I."/>
            <person name="Powell A.J."/>
            <person name="Barry K."/>
            <person name="Miller A.N."/>
            <person name="Grigoriev I.V."/>
            <person name="Debuchy R."/>
            <person name="Gladieux P."/>
            <person name="Hiltunen Thoren M."/>
            <person name="Johannesson H."/>
        </authorList>
    </citation>
    <scope>NUCLEOTIDE SEQUENCE</scope>
    <source>
        <strain evidence="2">CBS 168.71</strain>
    </source>
</reference>
<dbReference type="InterPro" id="IPR029069">
    <property type="entry name" value="HotDog_dom_sf"/>
</dbReference>
<dbReference type="GeneID" id="87839076"/>
<dbReference type="Proteomes" id="UP001278766">
    <property type="component" value="Unassembled WGS sequence"/>
</dbReference>
<dbReference type="AlphaFoldDB" id="A0AAE0HL96"/>
<proteinExistence type="predicted"/>
<feature type="region of interest" description="Disordered" evidence="1">
    <location>
        <begin position="18"/>
        <end position="108"/>
    </location>
</feature>
<feature type="compositionally biased region" description="Pro residues" evidence="1">
    <location>
        <begin position="56"/>
        <end position="73"/>
    </location>
</feature>
<dbReference type="EMBL" id="JAUEPN010000002">
    <property type="protein sequence ID" value="KAK3298630.1"/>
    <property type="molecule type" value="Genomic_DNA"/>
</dbReference>
<dbReference type="PANTHER" id="PTHR47260:SF1">
    <property type="entry name" value="UPF0644 PROTEIN PB2B4.06"/>
    <property type="match status" value="1"/>
</dbReference>
<accession>A0AAE0HL96</accession>
<dbReference type="PANTHER" id="PTHR47260">
    <property type="entry name" value="UPF0644 PROTEIN PB2B4.06"/>
    <property type="match status" value="1"/>
</dbReference>
<protein>
    <submittedName>
        <fullName evidence="2">HotDog domain-containing protein</fullName>
    </submittedName>
</protein>
<keyword evidence="3" id="KW-1185">Reference proteome</keyword>
<dbReference type="SUPFAM" id="SSF54637">
    <property type="entry name" value="Thioesterase/thiol ester dehydrase-isomerase"/>
    <property type="match status" value="1"/>
</dbReference>
<organism evidence="2 3">
    <name type="scientific">Chaetomium fimeti</name>
    <dbReference type="NCBI Taxonomy" id="1854472"/>
    <lineage>
        <taxon>Eukaryota</taxon>
        <taxon>Fungi</taxon>
        <taxon>Dikarya</taxon>
        <taxon>Ascomycota</taxon>
        <taxon>Pezizomycotina</taxon>
        <taxon>Sordariomycetes</taxon>
        <taxon>Sordariomycetidae</taxon>
        <taxon>Sordariales</taxon>
        <taxon>Chaetomiaceae</taxon>
        <taxon>Chaetomium</taxon>
    </lineage>
</organism>
<evidence type="ECO:0000313" key="3">
    <source>
        <dbReference type="Proteomes" id="UP001278766"/>
    </source>
</evidence>
<dbReference type="CDD" id="cd03443">
    <property type="entry name" value="PaaI_thioesterase"/>
    <property type="match status" value="1"/>
</dbReference>
<evidence type="ECO:0000256" key="1">
    <source>
        <dbReference type="SAM" id="MobiDB-lite"/>
    </source>
</evidence>
<dbReference type="RefSeq" id="XP_062662144.1">
    <property type="nucleotide sequence ID" value="XM_062802128.1"/>
</dbReference>